<evidence type="ECO:0000256" key="10">
    <source>
        <dbReference type="PIRSR" id="PIRSR000388-2"/>
    </source>
</evidence>
<dbReference type="GO" id="GO:0008168">
    <property type="term" value="F:methyltransferase activity"/>
    <property type="evidence" value="ECO:0007669"/>
    <property type="project" value="UniProtKB-KW"/>
</dbReference>
<feature type="active site" description="Proton acceptor" evidence="8 9">
    <location>
        <position position="183"/>
    </location>
</feature>
<evidence type="ECO:0000256" key="11">
    <source>
        <dbReference type="PIRSR" id="PIRSR000388-3"/>
    </source>
</evidence>
<comment type="subunit">
    <text evidence="3 8">Homodecamer; pentamer of dimers.</text>
</comment>
<feature type="binding site" evidence="8 11">
    <location>
        <position position="116"/>
    </location>
    <ligand>
        <name>Mg(2+)</name>
        <dbReference type="ChEBI" id="CHEBI:18420"/>
    </ligand>
</feature>
<dbReference type="Gene3D" id="3.20.20.60">
    <property type="entry name" value="Phosphoenolpyruvate-binding domains"/>
    <property type="match status" value="1"/>
</dbReference>
<evidence type="ECO:0000256" key="8">
    <source>
        <dbReference type="HAMAP-Rule" id="MF_00156"/>
    </source>
</evidence>
<comment type="cofactor">
    <cofactor evidence="8 11">
        <name>Mg(2+)</name>
        <dbReference type="ChEBI" id="CHEBI:18420"/>
    </cofactor>
    <text evidence="8 11">Binds 1 Mg(2+) ion per subunit.</text>
</comment>
<dbReference type="GO" id="GO:0015940">
    <property type="term" value="P:pantothenate biosynthetic process"/>
    <property type="evidence" value="ECO:0007669"/>
    <property type="project" value="UniProtKB-UniRule"/>
</dbReference>
<dbReference type="HAMAP" id="MF_00156">
    <property type="entry name" value="PanB"/>
    <property type="match status" value="1"/>
</dbReference>
<keyword evidence="13" id="KW-1185">Reference proteome</keyword>
<evidence type="ECO:0000256" key="1">
    <source>
        <dbReference type="ARBA" id="ARBA00005033"/>
    </source>
</evidence>
<name>A0A7U6GIE0_9GAMM</name>
<dbReference type="GO" id="GO:0003864">
    <property type="term" value="F:3-methyl-2-oxobutanoate hydroxymethyltransferase activity"/>
    <property type="evidence" value="ECO:0007669"/>
    <property type="project" value="UniProtKB-UniRule"/>
</dbReference>
<evidence type="ECO:0000256" key="3">
    <source>
        <dbReference type="ARBA" id="ARBA00011424"/>
    </source>
</evidence>
<dbReference type="CDD" id="cd06557">
    <property type="entry name" value="KPHMT-like"/>
    <property type="match status" value="1"/>
</dbReference>
<dbReference type="GO" id="GO:0000287">
    <property type="term" value="F:magnesium ion binding"/>
    <property type="evidence" value="ECO:0007669"/>
    <property type="project" value="TreeGrafter"/>
</dbReference>
<dbReference type="InterPro" id="IPR015813">
    <property type="entry name" value="Pyrv/PenolPyrv_kinase-like_dom"/>
</dbReference>
<dbReference type="OrthoDB" id="9781789at2"/>
<keyword evidence="6 8" id="KW-0479">Metal-binding</keyword>
<reference evidence="12 13" key="1">
    <citation type="journal article" date="2014" name="PLoS ONE">
        <title>Physiological and genomic features of a novel sulfur-oxidizing gammaproteobacterium belonging to a previously uncultivated symbiotic lineage isolated from a hydrothermal vent.</title>
        <authorList>
            <person name="Nunoura T."/>
            <person name="Takaki Y."/>
            <person name="Kazama H."/>
            <person name="Kakuta J."/>
            <person name="Shimamura S."/>
            <person name="Makita H."/>
            <person name="Hirai M."/>
            <person name="Miyazaki M."/>
            <person name="Takai K."/>
        </authorList>
    </citation>
    <scope>NUCLEOTIDE SEQUENCE [LARGE SCALE GENOMIC DNA]</scope>
    <source>
        <strain evidence="12 13">Hiromi1</strain>
    </source>
</reference>
<dbReference type="InterPro" id="IPR003700">
    <property type="entry name" value="Pantoate_hydroxy_MeTrfase"/>
</dbReference>
<dbReference type="KEGG" id="tbn:TBH_C1264"/>
<comment type="subcellular location">
    <subcellularLocation>
        <location evidence="8">Cytoplasm</location>
    </subcellularLocation>
</comment>
<feature type="binding site" evidence="8 10">
    <location>
        <begin position="46"/>
        <end position="47"/>
    </location>
    <ligand>
        <name>3-methyl-2-oxobutanoate</name>
        <dbReference type="ChEBI" id="CHEBI:11851"/>
    </ligand>
</feature>
<feature type="binding site" evidence="8 11">
    <location>
        <position position="46"/>
    </location>
    <ligand>
        <name>Mg(2+)</name>
        <dbReference type="ChEBI" id="CHEBI:18420"/>
    </ligand>
</feature>
<evidence type="ECO:0000256" key="7">
    <source>
        <dbReference type="ARBA" id="ARBA00056497"/>
    </source>
</evidence>
<dbReference type="EC" id="2.1.2.11" evidence="8"/>
<dbReference type="AlphaFoldDB" id="A0A7U6GIE0"/>
<evidence type="ECO:0000313" key="12">
    <source>
        <dbReference type="EMBL" id="BAO44189.1"/>
    </source>
</evidence>
<evidence type="ECO:0000256" key="9">
    <source>
        <dbReference type="PIRSR" id="PIRSR000388-1"/>
    </source>
</evidence>
<keyword evidence="5 8" id="KW-0808">Transferase</keyword>
<keyword evidence="8" id="KW-0963">Cytoplasm</keyword>
<dbReference type="EMBL" id="AP012273">
    <property type="protein sequence ID" value="BAO44189.1"/>
    <property type="molecule type" value="Genomic_DNA"/>
</dbReference>
<evidence type="ECO:0000313" key="13">
    <source>
        <dbReference type="Proteomes" id="UP000031631"/>
    </source>
</evidence>
<dbReference type="SUPFAM" id="SSF51621">
    <property type="entry name" value="Phosphoenolpyruvate/pyruvate domain"/>
    <property type="match status" value="1"/>
</dbReference>
<dbReference type="RefSeq" id="WP_041066739.1">
    <property type="nucleotide sequence ID" value="NZ_AP012273.1"/>
</dbReference>
<dbReference type="Pfam" id="PF02548">
    <property type="entry name" value="Pantoate_transf"/>
    <property type="match status" value="1"/>
</dbReference>
<keyword evidence="12" id="KW-0489">Methyltransferase</keyword>
<protein>
    <recommendedName>
        <fullName evidence="8">3-methyl-2-oxobutanoate hydroxymethyltransferase</fullName>
        <ecNumber evidence="8">2.1.2.11</ecNumber>
    </recommendedName>
    <alternativeName>
        <fullName evidence="8">Ketopantoate hydroxymethyltransferase</fullName>
        <shortName evidence="8">KPHMT</shortName>
    </alternativeName>
</protein>
<comment type="similarity">
    <text evidence="2 8">Belongs to the PanB family.</text>
</comment>
<comment type="function">
    <text evidence="7 8">Catalyzes the reversible reaction in which hydroxymethyl group from 5,10-methylenetetrahydrofolate is transferred onto alpha-ketoisovalerate to form ketopantoate.</text>
</comment>
<dbReference type="PANTHER" id="PTHR20881:SF0">
    <property type="entry name" value="3-METHYL-2-OXOBUTANOATE HYDROXYMETHYLTRANSFERASE"/>
    <property type="match status" value="1"/>
</dbReference>
<gene>
    <name evidence="8" type="primary">panB</name>
    <name evidence="12" type="ORF">TBH_C1264</name>
</gene>
<keyword evidence="8 11" id="KW-0460">Magnesium</keyword>
<dbReference type="FunFam" id="3.20.20.60:FF:000003">
    <property type="entry name" value="3-methyl-2-oxobutanoate hydroxymethyltransferase"/>
    <property type="match status" value="1"/>
</dbReference>
<dbReference type="NCBIfam" id="NF001452">
    <property type="entry name" value="PRK00311.1"/>
    <property type="match status" value="1"/>
</dbReference>
<evidence type="ECO:0000256" key="2">
    <source>
        <dbReference type="ARBA" id="ARBA00008676"/>
    </source>
</evidence>
<keyword evidence="4 8" id="KW-0566">Pantothenate biosynthesis</keyword>
<dbReference type="GO" id="GO:0005737">
    <property type="term" value="C:cytoplasm"/>
    <property type="evidence" value="ECO:0007669"/>
    <property type="project" value="UniProtKB-SubCell"/>
</dbReference>
<feature type="binding site" evidence="8 11">
    <location>
        <position position="85"/>
    </location>
    <ligand>
        <name>Mg(2+)</name>
        <dbReference type="ChEBI" id="CHEBI:18420"/>
    </ligand>
</feature>
<dbReference type="PANTHER" id="PTHR20881">
    <property type="entry name" value="3-METHYL-2-OXOBUTANOATE HYDROXYMETHYLTRANSFERASE"/>
    <property type="match status" value="1"/>
</dbReference>
<sequence length="266" mass="28347">MNSKVTISTLDAMKSEGRKIAVLTAYDASFSRLADAAGVEVILVGDSLGMVVQGQESTLPVTVEEMVYHTAMVKRGCSRPLIVADMPFMSHGTPRQALDNAGRLMKEGGAHMVKLEGGHAQVETVRHLTDRAVPVCAHLGLMPQSIHQLGGYKVQGRDSNSAERILADAHELQEAGAQMLVLECVPELLAREVSLALSIPVIGIGAGRSCDGQVLVLHDMLGITLGKAPRFSHDFMAGAASIESAIRAYVQAVHNGSFPAEEHCFK</sequence>
<dbReference type="NCBIfam" id="TIGR00222">
    <property type="entry name" value="panB"/>
    <property type="match status" value="1"/>
</dbReference>
<dbReference type="InterPro" id="IPR040442">
    <property type="entry name" value="Pyrv_kinase-like_dom_sf"/>
</dbReference>
<comment type="catalytic activity">
    <reaction evidence="8">
        <text>(6R)-5,10-methylene-5,6,7,8-tetrahydrofolate + 3-methyl-2-oxobutanoate + H2O = 2-dehydropantoate + (6S)-5,6,7,8-tetrahydrofolate</text>
        <dbReference type="Rhea" id="RHEA:11824"/>
        <dbReference type="ChEBI" id="CHEBI:11561"/>
        <dbReference type="ChEBI" id="CHEBI:11851"/>
        <dbReference type="ChEBI" id="CHEBI:15377"/>
        <dbReference type="ChEBI" id="CHEBI:15636"/>
        <dbReference type="ChEBI" id="CHEBI:57453"/>
        <dbReference type="EC" id="2.1.2.11"/>
    </reaction>
</comment>
<feature type="binding site" evidence="8 10">
    <location>
        <position position="85"/>
    </location>
    <ligand>
        <name>3-methyl-2-oxobutanoate</name>
        <dbReference type="ChEBI" id="CHEBI:11851"/>
    </ligand>
</feature>
<feature type="binding site" evidence="8 10">
    <location>
        <position position="114"/>
    </location>
    <ligand>
        <name>3-methyl-2-oxobutanoate</name>
        <dbReference type="ChEBI" id="CHEBI:11851"/>
    </ligand>
</feature>
<proteinExistence type="inferred from homology"/>
<evidence type="ECO:0000256" key="5">
    <source>
        <dbReference type="ARBA" id="ARBA00022679"/>
    </source>
</evidence>
<dbReference type="PIRSF" id="PIRSF000388">
    <property type="entry name" value="Pantoate_hydroxy_MeTrfase"/>
    <property type="match status" value="1"/>
</dbReference>
<evidence type="ECO:0000256" key="6">
    <source>
        <dbReference type="ARBA" id="ARBA00022723"/>
    </source>
</evidence>
<accession>A0A7U6GIE0</accession>
<organism evidence="12 13">
    <name type="scientific">Thiolapillus brandeum</name>
    <dbReference type="NCBI Taxonomy" id="1076588"/>
    <lineage>
        <taxon>Bacteria</taxon>
        <taxon>Pseudomonadati</taxon>
        <taxon>Pseudomonadota</taxon>
        <taxon>Gammaproteobacteria</taxon>
        <taxon>Chromatiales</taxon>
        <taxon>Sedimenticolaceae</taxon>
        <taxon>Thiolapillus</taxon>
    </lineage>
</organism>
<comment type="pathway">
    <text evidence="1 8">Cofactor biosynthesis; (R)-pantothenate biosynthesis; (R)-pantoate from 3-methyl-2-oxobutanoate: step 1/2.</text>
</comment>
<dbReference type="UniPathway" id="UPA00028">
    <property type="reaction ID" value="UER00003"/>
</dbReference>
<dbReference type="GO" id="GO:0032259">
    <property type="term" value="P:methylation"/>
    <property type="evidence" value="ECO:0007669"/>
    <property type="project" value="UniProtKB-KW"/>
</dbReference>
<dbReference type="Proteomes" id="UP000031631">
    <property type="component" value="Chromosome"/>
</dbReference>
<evidence type="ECO:0000256" key="4">
    <source>
        <dbReference type="ARBA" id="ARBA00022655"/>
    </source>
</evidence>